<sequence length="152" mass="16945">MTYSTGNHGLGMALAAQKLGLHRFVTMFVPMETRKNKIDNLENLGAEVWCFDDPKTDKDKDYELLDTAVDSNKLALSLHHGRRVQLEKAGSYTDGIAVKAVGKLPFLLCQHLIDGVVLVRNVDILSAINAMFDTYRSFLKPAGVISRKQPRK</sequence>
<keyword evidence="3" id="KW-0456">Lyase</keyword>
<dbReference type="GO" id="GO:0003941">
    <property type="term" value="F:L-serine ammonia-lyase activity"/>
    <property type="evidence" value="ECO:0007669"/>
    <property type="project" value="TreeGrafter"/>
</dbReference>
<dbReference type="GO" id="GO:0004794">
    <property type="term" value="F:threonine deaminase activity"/>
    <property type="evidence" value="ECO:0007669"/>
    <property type="project" value="TreeGrafter"/>
</dbReference>
<evidence type="ECO:0008006" key="6">
    <source>
        <dbReference type="Google" id="ProtNLM"/>
    </source>
</evidence>
<evidence type="ECO:0000256" key="2">
    <source>
        <dbReference type="ARBA" id="ARBA00022898"/>
    </source>
</evidence>
<evidence type="ECO:0000313" key="5">
    <source>
        <dbReference type="Proteomes" id="UP000823749"/>
    </source>
</evidence>
<dbReference type="Gene3D" id="3.40.50.1100">
    <property type="match status" value="2"/>
</dbReference>
<organism evidence="4 5">
    <name type="scientific">Rhododendron griersonianum</name>
    <dbReference type="NCBI Taxonomy" id="479676"/>
    <lineage>
        <taxon>Eukaryota</taxon>
        <taxon>Viridiplantae</taxon>
        <taxon>Streptophyta</taxon>
        <taxon>Embryophyta</taxon>
        <taxon>Tracheophyta</taxon>
        <taxon>Spermatophyta</taxon>
        <taxon>Magnoliopsida</taxon>
        <taxon>eudicotyledons</taxon>
        <taxon>Gunneridae</taxon>
        <taxon>Pentapetalae</taxon>
        <taxon>asterids</taxon>
        <taxon>Ericales</taxon>
        <taxon>Ericaceae</taxon>
        <taxon>Ericoideae</taxon>
        <taxon>Rhodoreae</taxon>
        <taxon>Rhododendron</taxon>
    </lineage>
</organism>
<comment type="caution">
    <text evidence="4">The sequence shown here is derived from an EMBL/GenBank/DDBJ whole genome shotgun (WGS) entry which is preliminary data.</text>
</comment>
<reference evidence="4" key="1">
    <citation type="submission" date="2020-08" db="EMBL/GenBank/DDBJ databases">
        <title>Plant Genome Project.</title>
        <authorList>
            <person name="Zhang R.-G."/>
        </authorList>
    </citation>
    <scope>NUCLEOTIDE SEQUENCE</scope>
    <source>
        <strain evidence="4">WSP0</strain>
        <tissue evidence="4">Leaf</tissue>
    </source>
</reference>
<dbReference type="InterPro" id="IPR036052">
    <property type="entry name" value="TrpB-like_PALP_sf"/>
</dbReference>
<dbReference type="GO" id="GO:0006567">
    <property type="term" value="P:L-threonine catabolic process"/>
    <property type="evidence" value="ECO:0007669"/>
    <property type="project" value="TreeGrafter"/>
</dbReference>
<proteinExistence type="predicted"/>
<keyword evidence="5" id="KW-1185">Reference proteome</keyword>
<dbReference type="PANTHER" id="PTHR48078">
    <property type="entry name" value="THREONINE DEHYDRATASE, MITOCHONDRIAL-RELATED"/>
    <property type="match status" value="1"/>
</dbReference>
<dbReference type="EMBL" id="JACTNZ010000010">
    <property type="protein sequence ID" value="KAG5527522.1"/>
    <property type="molecule type" value="Genomic_DNA"/>
</dbReference>
<dbReference type="AlphaFoldDB" id="A0AAV6IJB2"/>
<dbReference type="PANTHER" id="PTHR48078:SF11">
    <property type="entry name" value="THREONINE DEHYDRATASE, MITOCHONDRIAL"/>
    <property type="match status" value="1"/>
</dbReference>
<evidence type="ECO:0000256" key="3">
    <source>
        <dbReference type="ARBA" id="ARBA00023239"/>
    </source>
</evidence>
<accession>A0AAV6IJB2</accession>
<keyword evidence="2" id="KW-0663">Pyridoxal phosphate</keyword>
<evidence type="ECO:0000256" key="1">
    <source>
        <dbReference type="ARBA" id="ARBA00001933"/>
    </source>
</evidence>
<dbReference type="InterPro" id="IPR050147">
    <property type="entry name" value="Ser/Thr_Dehydratase"/>
</dbReference>
<dbReference type="SUPFAM" id="SSF53686">
    <property type="entry name" value="Tryptophan synthase beta subunit-like PLP-dependent enzymes"/>
    <property type="match status" value="1"/>
</dbReference>
<evidence type="ECO:0000313" key="4">
    <source>
        <dbReference type="EMBL" id="KAG5527522.1"/>
    </source>
</evidence>
<protein>
    <recommendedName>
        <fullName evidence="6">Tryptophan synthase beta chain-like PALP domain-containing protein</fullName>
    </recommendedName>
</protein>
<gene>
    <name evidence="4" type="ORF">RHGRI_028432</name>
</gene>
<dbReference type="Proteomes" id="UP000823749">
    <property type="component" value="Chromosome 10"/>
</dbReference>
<name>A0AAV6IJB2_9ERIC</name>
<dbReference type="GO" id="GO:0006565">
    <property type="term" value="P:L-serine catabolic process"/>
    <property type="evidence" value="ECO:0007669"/>
    <property type="project" value="TreeGrafter"/>
</dbReference>
<dbReference type="GO" id="GO:0009097">
    <property type="term" value="P:isoleucine biosynthetic process"/>
    <property type="evidence" value="ECO:0007669"/>
    <property type="project" value="TreeGrafter"/>
</dbReference>
<comment type="cofactor">
    <cofactor evidence="1">
        <name>pyridoxal 5'-phosphate</name>
        <dbReference type="ChEBI" id="CHEBI:597326"/>
    </cofactor>
</comment>